<evidence type="ECO:0000313" key="2">
    <source>
        <dbReference type="EMBL" id="CAA9257547.1"/>
    </source>
</evidence>
<dbReference type="AlphaFoldDB" id="A0A6J4INT8"/>
<feature type="region of interest" description="Disordered" evidence="1">
    <location>
        <begin position="46"/>
        <end position="73"/>
    </location>
</feature>
<proteinExistence type="predicted"/>
<accession>A0A6J4INT8</accession>
<feature type="compositionally biased region" description="Basic and acidic residues" evidence="1">
    <location>
        <begin position="46"/>
        <end position="65"/>
    </location>
</feature>
<dbReference type="EMBL" id="CADCSZ010000161">
    <property type="protein sequence ID" value="CAA9257547.1"/>
    <property type="molecule type" value="Genomic_DNA"/>
</dbReference>
<sequence length="96" mass="11694">MSRRHRDGRDDILHKDERLKEHRRKRRVARQVLLSEGDEAVLPFQGHDHLHAHRSEKPTDGDSARRSRRHWKQPFWKRRMAERRMKAEAFRQIADA</sequence>
<reference evidence="2" key="1">
    <citation type="submission" date="2020-02" db="EMBL/GenBank/DDBJ databases">
        <authorList>
            <person name="Meier V. D."/>
        </authorList>
    </citation>
    <scope>NUCLEOTIDE SEQUENCE</scope>
    <source>
        <strain evidence="2">AVDCRST_MAG76</strain>
    </source>
</reference>
<evidence type="ECO:0000256" key="1">
    <source>
        <dbReference type="SAM" id="MobiDB-lite"/>
    </source>
</evidence>
<name>A0A6J4INT8_9ACTN</name>
<protein>
    <submittedName>
        <fullName evidence="2">Uncharacterized protein</fullName>
    </submittedName>
</protein>
<gene>
    <name evidence="2" type="ORF">AVDCRST_MAG76-2649</name>
</gene>
<organism evidence="2">
    <name type="scientific">uncultured Acidimicrobiales bacterium</name>
    <dbReference type="NCBI Taxonomy" id="310071"/>
    <lineage>
        <taxon>Bacteria</taxon>
        <taxon>Bacillati</taxon>
        <taxon>Actinomycetota</taxon>
        <taxon>Acidimicrobiia</taxon>
        <taxon>Acidimicrobiales</taxon>
        <taxon>environmental samples</taxon>
    </lineage>
</organism>